<reference evidence="3 4" key="1">
    <citation type="submission" date="2024-09" db="EMBL/GenBank/DDBJ databases">
        <authorList>
            <person name="Sun Q."/>
            <person name="Mori K."/>
        </authorList>
    </citation>
    <scope>NUCLEOTIDE SEQUENCE [LARGE SCALE GENOMIC DNA]</scope>
    <source>
        <strain evidence="3 4">JCM 13034</strain>
    </source>
</reference>
<dbReference type="InterPro" id="IPR045659">
    <property type="entry name" value="LptD_2"/>
</dbReference>
<evidence type="ECO:0000256" key="1">
    <source>
        <dbReference type="SAM" id="MobiDB-lite"/>
    </source>
</evidence>
<feature type="compositionally biased region" description="Polar residues" evidence="1">
    <location>
        <begin position="724"/>
        <end position="739"/>
    </location>
</feature>
<feature type="domain" description="LPS-assembly protein LptD central" evidence="2">
    <location>
        <begin position="214"/>
        <end position="682"/>
    </location>
</feature>
<dbReference type="EMBL" id="JBHMDX010000017">
    <property type="protein sequence ID" value="MFB9273281.1"/>
    <property type="molecule type" value="Genomic_DNA"/>
</dbReference>
<name>A0ABV5K3K6_9FLAO</name>
<keyword evidence="4" id="KW-1185">Reference proteome</keyword>
<evidence type="ECO:0000313" key="4">
    <source>
        <dbReference type="Proteomes" id="UP001589665"/>
    </source>
</evidence>
<dbReference type="RefSeq" id="WP_229714459.1">
    <property type="nucleotide sequence ID" value="NZ_BMNS01000008.1"/>
</dbReference>
<dbReference type="InterPro" id="IPR050218">
    <property type="entry name" value="LptD"/>
</dbReference>
<proteinExistence type="predicted"/>
<evidence type="ECO:0000313" key="3">
    <source>
        <dbReference type="EMBL" id="MFB9273281.1"/>
    </source>
</evidence>
<gene>
    <name evidence="3" type="ORF">ACFFT3_15410</name>
</gene>
<feature type="region of interest" description="Disordered" evidence="1">
    <location>
        <begin position="722"/>
        <end position="764"/>
    </location>
</feature>
<protein>
    <submittedName>
        <fullName evidence="3">LPS assembly protein LptD</fullName>
    </submittedName>
</protein>
<organism evidence="3 4">
    <name type="scientific">Lutibacter litoralis</name>
    <dbReference type="NCBI Taxonomy" id="321268"/>
    <lineage>
        <taxon>Bacteria</taxon>
        <taxon>Pseudomonadati</taxon>
        <taxon>Bacteroidota</taxon>
        <taxon>Flavobacteriia</taxon>
        <taxon>Flavobacteriales</taxon>
        <taxon>Flavobacteriaceae</taxon>
        <taxon>Lutibacter</taxon>
    </lineage>
</organism>
<dbReference type="PANTHER" id="PTHR30189">
    <property type="entry name" value="LPS-ASSEMBLY PROTEIN"/>
    <property type="match status" value="1"/>
</dbReference>
<dbReference type="PANTHER" id="PTHR30189:SF1">
    <property type="entry name" value="LPS-ASSEMBLY PROTEIN LPTD"/>
    <property type="match status" value="1"/>
</dbReference>
<accession>A0ABV5K3K6</accession>
<sequence>MISATHFINTAIYSQEIKQSSTDTIAAIKKETLKNLQLNDTIKNKQIDSIKIKQKDSIKKPVELLESIIEHSADSLIRQDILNNKIILYNNAHIIYKDIDLKAGYIEIDNNTSSVLARGIKDSVGVYSQLPVFKQGNQESTQDTIIFNFKSEKAKIWNLKTEQQGVIILGEVSKKHNDSVIFIENIRLTTSDKENPDYYIKIPKAKFIKDKKLVAGTSQLVLADVPTPIVMPFAYIPLTKGRTSGFLMPTWGENNRQGYFLQNGGYYFVINDNFDLAVLGDIYTNGSWGLRAESGYAKRYKFSGNFNFRYENLTNSLKGFDDYSKTTNYNIRWSHSQDAKASPNSRFSASVNLGSSKYYKQSNNEYNTNAFLNNNLSSSVSFYKKFVGTPFNMSLSVTHSQNTNTEEITMTLPSLQLNMDRIYPFTGKNGAKNNAIQKTGLTYSLKGDNRVNTTDEFFFKKQMFDEAKSGLQHNITMNTNMKALKFFTISPSLNYKEVWYFDKLSKKFDDVKEEVVTDTISGFNAFREYNASVSLGTTFYGMFKFRKGSIEAIRHVVRPSVSYGYKPDFSDIYYEKVQQNAANPEEFLEYSPYSNGIFGGPGSGLSNSLSFTVNNNLEAKLRKKDSSETEAKKIILLNNLNFSSSYNMAADSLKWSPVSVNAGTNLFDNKLSLNVRATLDPYALDVNGKKINTFNYNNGGSLFRLTNAGLTMNYSLASKKETGASKSGQDQKAAANNSDGVFGESLTATNQQNTNNNSSNSEKETKLYGSKIPWTLKLAYSLNYSNTNRQNEISSNSLMFSGDIELTPKWGVGFSSGYDVKNQGFTYTQLRFSRDLDSWKLNFNWVPFGDRQTYYFFIGVKSSMLSDLKYDKRQVPDKRLF</sequence>
<feature type="compositionally biased region" description="Low complexity" evidence="1">
    <location>
        <begin position="749"/>
        <end position="760"/>
    </location>
</feature>
<dbReference type="Pfam" id="PF19838">
    <property type="entry name" value="LptD_2"/>
    <property type="match status" value="1"/>
</dbReference>
<comment type="caution">
    <text evidence="3">The sequence shown here is derived from an EMBL/GenBank/DDBJ whole genome shotgun (WGS) entry which is preliminary data.</text>
</comment>
<evidence type="ECO:0000259" key="2">
    <source>
        <dbReference type="Pfam" id="PF19838"/>
    </source>
</evidence>
<dbReference type="Proteomes" id="UP001589665">
    <property type="component" value="Unassembled WGS sequence"/>
</dbReference>